<gene>
    <name evidence="6" type="ORF">BS297_19285</name>
    <name evidence="7" type="ORF">I3517_27885</name>
    <name evidence="8" type="ORF">QIE55_16340</name>
</gene>
<evidence type="ECO:0000313" key="9">
    <source>
        <dbReference type="Proteomes" id="UP000325576"/>
    </source>
</evidence>
<dbReference type="GeneID" id="57486725"/>
<dbReference type="Proteomes" id="UP001230933">
    <property type="component" value="Chromosome"/>
</dbReference>
<feature type="region of interest" description="Disordered" evidence="3">
    <location>
        <begin position="23"/>
        <end position="63"/>
    </location>
</feature>
<feature type="signal peptide" evidence="4">
    <location>
        <begin position="1"/>
        <end position="21"/>
    </location>
</feature>
<dbReference type="InterPro" id="IPR028081">
    <property type="entry name" value="Leu-bd"/>
</dbReference>
<evidence type="ECO:0000256" key="3">
    <source>
        <dbReference type="SAM" id="MobiDB-lite"/>
    </source>
</evidence>
<dbReference type="InterPro" id="IPR051010">
    <property type="entry name" value="BCAA_transport"/>
</dbReference>
<dbReference type="EMBL" id="MRBO01000514">
    <property type="protein sequence ID" value="KAB2583701.1"/>
    <property type="molecule type" value="Genomic_DNA"/>
</dbReference>
<dbReference type="STRING" id="1833.XU06_15605"/>
<dbReference type="Gene3D" id="3.40.50.2300">
    <property type="match status" value="2"/>
</dbReference>
<comment type="similarity">
    <text evidence="1">Belongs to the leucine-binding protein family.</text>
</comment>
<reference evidence="7 10" key="2">
    <citation type="submission" date="2020-12" db="EMBL/GenBank/DDBJ databases">
        <title>Draft genome sequence of furan degrading bacterial strain FUR100.</title>
        <authorList>
            <person name="Woiski C."/>
        </authorList>
    </citation>
    <scope>NUCLEOTIDE SEQUENCE [LARGE SCALE GENOMIC DNA]</scope>
    <source>
        <strain evidence="7 10">FUR100</strain>
    </source>
</reference>
<dbReference type="OrthoDB" id="7337537at2"/>
<reference evidence="8" key="3">
    <citation type="submission" date="2023-08" db="EMBL/GenBank/DDBJ databases">
        <title>Isolation and Characterization of Rhodococcus erythropolis MGMM8.</title>
        <authorList>
            <person name="Diabankana R.G.C."/>
            <person name="Afordoanyi D.M."/>
            <person name="Validov S.Z."/>
        </authorList>
    </citation>
    <scope>NUCLEOTIDE SEQUENCE</scope>
    <source>
        <strain evidence="8">MGMM8</strain>
    </source>
</reference>
<feature type="chain" id="PRO_5044542027" evidence="4">
    <location>
        <begin position="22"/>
        <end position="443"/>
    </location>
</feature>
<dbReference type="KEGG" id="reb:XU06_15605"/>
<dbReference type="PROSITE" id="PS51257">
    <property type="entry name" value="PROKAR_LIPOPROTEIN"/>
    <property type="match status" value="1"/>
</dbReference>
<dbReference type="Pfam" id="PF13458">
    <property type="entry name" value="Peripla_BP_6"/>
    <property type="match status" value="1"/>
</dbReference>
<evidence type="ECO:0000259" key="5">
    <source>
        <dbReference type="Pfam" id="PF13458"/>
    </source>
</evidence>
<dbReference type="OMA" id="NDWLYRI"/>
<dbReference type="Proteomes" id="UP000627573">
    <property type="component" value="Unassembled WGS sequence"/>
</dbReference>
<dbReference type="PANTHER" id="PTHR30483:SF6">
    <property type="entry name" value="PERIPLASMIC BINDING PROTEIN OF ABC TRANSPORTER FOR NATURAL AMINO ACIDS"/>
    <property type="match status" value="1"/>
</dbReference>
<dbReference type="SUPFAM" id="SSF53822">
    <property type="entry name" value="Periplasmic binding protein-like I"/>
    <property type="match status" value="1"/>
</dbReference>
<evidence type="ECO:0000313" key="8">
    <source>
        <dbReference type="EMBL" id="WGV47146.2"/>
    </source>
</evidence>
<dbReference type="EMBL" id="JAECSB010000089">
    <property type="protein sequence ID" value="MBH5146430.1"/>
    <property type="molecule type" value="Genomic_DNA"/>
</dbReference>
<name>A0A0E4A7I8_RHOER</name>
<evidence type="ECO:0000313" key="10">
    <source>
        <dbReference type="Proteomes" id="UP000627573"/>
    </source>
</evidence>
<dbReference type="InterPro" id="IPR028082">
    <property type="entry name" value="Peripla_BP_I"/>
</dbReference>
<feature type="domain" description="Leucine-binding protein" evidence="5">
    <location>
        <begin position="67"/>
        <end position="378"/>
    </location>
</feature>
<sequence>MARRTLVRTAAVLGAASLALAGCSSDKSDDSSSSGSTSGASAATTSVTTDCTPEQAKAGATPSTEALRIGTLLPDTGSLSFLGPPMVAGTQLGVNDVNAAGGVLGQPVQLIPGDSGDTTTDTANTTVDRELAAGTQVIVGAASSSVSLKVIDKIASAGVVMFSPANTSDQFVCYPDKGMYFRTAPTDVLQAQAVAQLISDDGGQRVAIMALNDPYGTGLADNIEKNLIDSGVPSDQIEKIIYDPNAQSFNSEVDQVKNFNPDAVALVGFEESAKIITRMHEVGIGPSDGMAMYGVDGNMGNALGESVAKPLLDTMQGTTPLTDVGAAFQDRLKAVNPSLIDFNYAGESYDAVVISALAAEQAKSTAGTDIAANINSVTEGGTKCTSYVECLPLVKAGTDIDYDGITGELDFNDSGEPSIGSYGKLKFGPENTLTTEGFVVVGK</sequence>
<organism evidence="6 9">
    <name type="scientific">Rhodococcus erythropolis</name>
    <name type="common">Arthrobacter picolinophilus</name>
    <dbReference type="NCBI Taxonomy" id="1833"/>
    <lineage>
        <taxon>Bacteria</taxon>
        <taxon>Bacillati</taxon>
        <taxon>Actinomycetota</taxon>
        <taxon>Actinomycetes</taxon>
        <taxon>Mycobacteriales</taxon>
        <taxon>Nocardiaceae</taxon>
        <taxon>Rhodococcus</taxon>
        <taxon>Rhodococcus erythropolis group</taxon>
    </lineage>
</organism>
<dbReference type="PANTHER" id="PTHR30483">
    <property type="entry name" value="LEUCINE-SPECIFIC-BINDING PROTEIN"/>
    <property type="match status" value="1"/>
</dbReference>
<reference evidence="6 9" key="1">
    <citation type="journal article" date="2017" name="Poromechanics V (2013)">
        <title>Genomic Characterization of the Arsenic-Tolerant Actinobacterium, &lt;i&gt;Rhodococcus erythropolis&lt;/i&gt; S43.</title>
        <authorList>
            <person name="Retamal-Morales G."/>
            <person name="Mehnert M."/>
            <person name="Schwabe R."/>
            <person name="Tischler D."/>
            <person name="Schloemann M."/>
            <person name="Levican G.J."/>
        </authorList>
    </citation>
    <scope>NUCLEOTIDE SEQUENCE [LARGE SCALE GENOMIC DNA]</scope>
    <source>
        <strain evidence="6 9">S43</strain>
    </source>
</reference>
<evidence type="ECO:0000256" key="4">
    <source>
        <dbReference type="SAM" id="SignalP"/>
    </source>
</evidence>
<evidence type="ECO:0000256" key="1">
    <source>
        <dbReference type="ARBA" id="ARBA00010062"/>
    </source>
</evidence>
<proteinExistence type="inferred from homology"/>
<accession>A0A0E4A7I8</accession>
<evidence type="ECO:0000313" key="6">
    <source>
        <dbReference type="EMBL" id="KAB2583701.1"/>
    </source>
</evidence>
<dbReference type="Proteomes" id="UP000325576">
    <property type="component" value="Unassembled WGS sequence"/>
</dbReference>
<feature type="compositionally biased region" description="Low complexity" evidence="3">
    <location>
        <begin position="23"/>
        <end position="52"/>
    </location>
</feature>
<dbReference type="RefSeq" id="WP_003944031.1">
    <property type="nucleotide sequence ID" value="NZ_AP018733.1"/>
</dbReference>
<keyword evidence="10" id="KW-1185">Reference proteome</keyword>
<dbReference type="EMBL" id="CP124545">
    <property type="protein sequence ID" value="WGV47146.2"/>
    <property type="molecule type" value="Genomic_DNA"/>
</dbReference>
<dbReference type="CDD" id="cd06346">
    <property type="entry name" value="PBP1_ABC_ligand_binding-like"/>
    <property type="match status" value="1"/>
</dbReference>
<evidence type="ECO:0000313" key="7">
    <source>
        <dbReference type="EMBL" id="MBH5146430.1"/>
    </source>
</evidence>
<keyword evidence="2 4" id="KW-0732">Signal</keyword>
<protein>
    <submittedName>
        <fullName evidence="6 7">ABC transporter substrate-binding protein</fullName>
    </submittedName>
</protein>
<evidence type="ECO:0000256" key="2">
    <source>
        <dbReference type="ARBA" id="ARBA00022729"/>
    </source>
</evidence>
<dbReference type="AlphaFoldDB" id="A0A0E4A7I8"/>